<gene>
    <name evidence="2" type="ORF">MUN53_00015</name>
</gene>
<sequence length="408" mass="47205">MGQIEAQETYHTQIYKPKRIKSLQVVQPDQTFTVPVISLGNGEQILINFDDLTPNYERYAYSVIHCDADWKKSSLNELEYMQGFQGLTIDDFANSFNTTTQYTNYQLLLPNDDVQLKVSGNYAVRVYHEDHPEETVLVACFSVAESEIGIAAEVTGNTLVDTYQRHQQVNFSVLKKNLNITHPQTDLKIRVVQNNRPDNVVRKIMPSGILSDRIVYENLRELIFPAGNEYRRMEFLSSKYNGMRVEGISYHNPYYHVDLMKDYPSSMATYEYDQDQNGRFYVACSRCDDANTEADYYIVHFTLAMPEAKGGKVYLNGDFMQNTFDENSEMVFNPDSRQYEKALLLKQGNYNYQYLYVPEGETTGQTGSIEGDFHQTENEYTIYVYFRPMGTRYDRLIGVQTVHINGHN</sequence>
<dbReference type="InterPro" id="IPR013783">
    <property type="entry name" value="Ig-like_fold"/>
</dbReference>
<dbReference type="RefSeq" id="WP_243322997.1">
    <property type="nucleotide sequence ID" value="NZ_JAKZMM010000001.1"/>
</dbReference>
<comment type="caution">
    <text evidence="2">The sequence shown here is derived from an EMBL/GenBank/DDBJ whole genome shotgun (WGS) entry which is preliminary data.</text>
</comment>
<evidence type="ECO:0000259" key="1">
    <source>
        <dbReference type="Pfam" id="PF17116"/>
    </source>
</evidence>
<reference evidence="2 3" key="1">
    <citation type="submission" date="2022-03" db="EMBL/GenBank/DDBJ databases">
        <title>Parabacteroides sp. nov. isolated from swine feces.</title>
        <authorList>
            <person name="Bak J.E."/>
        </authorList>
    </citation>
    <scope>NUCLEOTIDE SEQUENCE [LARGE SCALE GENOMIC DNA]</scope>
    <source>
        <strain evidence="2 3">AGMB00274</strain>
    </source>
</reference>
<dbReference type="EMBL" id="JAKZMM010000001">
    <property type="protein sequence ID" value="MCJ2379017.1"/>
    <property type="molecule type" value="Genomic_DNA"/>
</dbReference>
<evidence type="ECO:0000313" key="3">
    <source>
        <dbReference type="Proteomes" id="UP001165444"/>
    </source>
</evidence>
<evidence type="ECO:0000313" key="2">
    <source>
        <dbReference type="EMBL" id="MCJ2379017.1"/>
    </source>
</evidence>
<protein>
    <submittedName>
        <fullName evidence="2">DUF5103 domain-containing protein</fullName>
    </submittedName>
</protein>
<dbReference type="Gene3D" id="2.60.40.10">
    <property type="entry name" value="Immunoglobulins"/>
    <property type="match status" value="1"/>
</dbReference>
<dbReference type="InterPro" id="IPR031345">
    <property type="entry name" value="T9SS_Plug_N"/>
</dbReference>
<name>A0ABT0BW55_9BACT</name>
<accession>A0ABT0BW55</accession>
<proteinExistence type="predicted"/>
<dbReference type="Pfam" id="PF17116">
    <property type="entry name" value="T9SS_plug_1st"/>
    <property type="match status" value="1"/>
</dbReference>
<organism evidence="2 3">
    <name type="scientific">Parabacteroides faecalis</name>
    <dbReference type="NCBI Taxonomy" id="2924040"/>
    <lineage>
        <taxon>Bacteria</taxon>
        <taxon>Pseudomonadati</taxon>
        <taxon>Bacteroidota</taxon>
        <taxon>Bacteroidia</taxon>
        <taxon>Bacteroidales</taxon>
        <taxon>Tannerellaceae</taxon>
        <taxon>Parabacteroides</taxon>
    </lineage>
</organism>
<dbReference type="Proteomes" id="UP001165444">
    <property type="component" value="Unassembled WGS sequence"/>
</dbReference>
<feature type="domain" description="Type 9 secretion system plug protein N-terminal" evidence="1">
    <location>
        <begin position="20"/>
        <end position="145"/>
    </location>
</feature>
<keyword evidence="3" id="KW-1185">Reference proteome</keyword>